<evidence type="ECO:0000259" key="3">
    <source>
        <dbReference type="Pfam" id="PF02581"/>
    </source>
</evidence>
<accession>A0A2R8ADU7</accession>
<dbReference type="PANTHER" id="PTHR20857">
    <property type="entry name" value="THIAMINE-PHOSPHATE PYROPHOSPHORYLASE"/>
    <property type="match status" value="1"/>
</dbReference>
<feature type="domain" description="Thiamine phosphate synthase/TenI" evidence="3">
    <location>
        <begin position="9"/>
        <end position="189"/>
    </location>
</feature>
<dbReference type="InterPro" id="IPR036206">
    <property type="entry name" value="ThiamineP_synth_sf"/>
</dbReference>
<evidence type="ECO:0000256" key="2">
    <source>
        <dbReference type="ARBA" id="ARBA00022977"/>
    </source>
</evidence>
<dbReference type="InterPro" id="IPR022998">
    <property type="entry name" value="ThiamineP_synth_TenI"/>
</dbReference>
<keyword evidence="2" id="KW-0784">Thiamine biosynthesis</keyword>
<gene>
    <name evidence="4" type="primary">thiE_2</name>
    <name evidence="4" type="ORF">POI8812_02571</name>
</gene>
<proteinExistence type="predicted"/>
<sequence length="204" mass="22123">MAETEQPQLYLVTPDRFELSTFKTQLEAVLAAHDVACVRLALASTDAAEIGRAADGLRDMCHARDVALVITDHWRLVRHHGLDGVHLTDGTRSLRDARADLGSDAIVGCYCENSRHAGMNAGEAGADYVAFGPMTPDPLLGKGEVADAELFQWWSQMIEVPVVAEGGLTRETIVSLRDHTDFWAVGREIWASDDPATALADLIA</sequence>
<dbReference type="AlphaFoldDB" id="A0A2R8ADU7"/>
<dbReference type="InterPro" id="IPR013785">
    <property type="entry name" value="Aldolase_TIM"/>
</dbReference>
<dbReference type="RefSeq" id="WP_108782944.1">
    <property type="nucleotide sequence ID" value="NZ_OMKW01000003.1"/>
</dbReference>
<name>A0A2R8ADU7_9RHOB</name>
<dbReference type="EC" id="2.5.1.3" evidence="4"/>
<protein>
    <submittedName>
        <fullName evidence="4">Thiamine-phosphate synthase</fullName>
        <ecNumber evidence="4">2.5.1.3</ecNumber>
    </submittedName>
</protein>
<dbReference type="SUPFAM" id="SSF51391">
    <property type="entry name" value="Thiamin phosphate synthase"/>
    <property type="match status" value="1"/>
</dbReference>
<evidence type="ECO:0000313" key="5">
    <source>
        <dbReference type="Proteomes" id="UP000244932"/>
    </source>
</evidence>
<dbReference type="CDD" id="cd00564">
    <property type="entry name" value="TMP_TenI"/>
    <property type="match status" value="1"/>
</dbReference>
<dbReference type="OrthoDB" id="7159061at2"/>
<evidence type="ECO:0000256" key="1">
    <source>
        <dbReference type="ARBA" id="ARBA00004948"/>
    </source>
</evidence>
<comment type="pathway">
    <text evidence="1">Cofactor biosynthesis; thiamine diphosphate biosynthesis.</text>
</comment>
<reference evidence="4 5" key="1">
    <citation type="submission" date="2018-03" db="EMBL/GenBank/DDBJ databases">
        <authorList>
            <person name="Keele B.F."/>
        </authorList>
    </citation>
    <scope>NUCLEOTIDE SEQUENCE [LARGE SCALE GENOMIC DNA]</scope>
    <source>
        <strain evidence="4 5">CeCT 8812</strain>
    </source>
</reference>
<dbReference type="GO" id="GO:0005737">
    <property type="term" value="C:cytoplasm"/>
    <property type="evidence" value="ECO:0007669"/>
    <property type="project" value="TreeGrafter"/>
</dbReference>
<organism evidence="4 5">
    <name type="scientific">Pontivivens insulae</name>
    <dbReference type="NCBI Taxonomy" id="1639689"/>
    <lineage>
        <taxon>Bacteria</taxon>
        <taxon>Pseudomonadati</taxon>
        <taxon>Pseudomonadota</taxon>
        <taxon>Alphaproteobacteria</taxon>
        <taxon>Rhodobacterales</taxon>
        <taxon>Paracoccaceae</taxon>
        <taxon>Pontivivens</taxon>
    </lineage>
</organism>
<dbReference type="GO" id="GO:0004789">
    <property type="term" value="F:thiamine-phosphate diphosphorylase activity"/>
    <property type="evidence" value="ECO:0007669"/>
    <property type="project" value="UniProtKB-EC"/>
</dbReference>
<dbReference type="EMBL" id="OMKW01000003">
    <property type="protein sequence ID" value="SPF30235.1"/>
    <property type="molecule type" value="Genomic_DNA"/>
</dbReference>
<dbReference type="Pfam" id="PF02581">
    <property type="entry name" value="TMP-TENI"/>
    <property type="match status" value="1"/>
</dbReference>
<evidence type="ECO:0000313" key="4">
    <source>
        <dbReference type="EMBL" id="SPF30235.1"/>
    </source>
</evidence>
<dbReference type="Proteomes" id="UP000244932">
    <property type="component" value="Unassembled WGS sequence"/>
</dbReference>
<dbReference type="PANTHER" id="PTHR20857:SF15">
    <property type="entry name" value="THIAMINE-PHOSPHATE SYNTHASE"/>
    <property type="match status" value="1"/>
</dbReference>
<keyword evidence="5" id="KW-1185">Reference proteome</keyword>
<dbReference type="GO" id="GO:0009228">
    <property type="term" value="P:thiamine biosynthetic process"/>
    <property type="evidence" value="ECO:0007669"/>
    <property type="project" value="UniProtKB-KW"/>
</dbReference>
<keyword evidence="4" id="KW-0808">Transferase</keyword>
<dbReference type="Gene3D" id="3.20.20.70">
    <property type="entry name" value="Aldolase class I"/>
    <property type="match status" value="1"/>
</dbReference>